<evidence type="ECO:0000313" key="3">
    <source>
        <dbReference type="EMBL" id="KAG0586092.1"/>
    </source>
</evidence>
<feature type="signal peptide" evidence="1">
    <location>
        <begin position="1"/>
        <end position="20"/>
    </location>
</feature>
<feature type="domain" description="BURP" evidence="2">
    <location>
        <begin position="82"/>
        <end position="306"/>
    </location>
</feature>
<name>A0A8T0ISF1_CERPU</name>
<dbReference type="InterPro" id="IPR004873">
    <property type="entry name" value="BURP_dom"/>
</dbReference>
<dbReference type="Proteomes" id="UP000822688">
    <property type="component" value="Chromosome 2"/>
</dbReference>
<dbReference type="PANTHER" id="PTHR31236:SF45">
    <property type="entry name" value="BURP DOMAIN-CONTAINING PROTEIN"/>
    <property type="match status" value="1"/>
</dbReference>
<dbReference type="Pfam" id="PF03181">
    <property type="entry name" value="BURP"/>
    <property type="match status" value="1"/>
</dbReference>
<evidence type="ECO:0000256" key="1">
    <source>
        <dbReference type="SAM" id="SignalP"/>
    </source>
</evidence>
<evidence type="ECO:0000259" key="2">
    <source>
        <dbReference type="PROSITE" id="PS51277"/>
    </source>
</evidence>
<dbReference type="EMBL" id="CM026422">
    <property type="protein sequence ID" value="KAG0586092.1"/>
    <property type="molecule type" value="Genomic_DNA"/>
</dbReference>
<organism evidence="3 4">
    <name type="scientific">Ceratodon purpureus</name>
    <name type="common">Fire moss</name>
    <name type="synonym">Dicranum purpureum</name>
    <dbReference type="NCBI Taxonomy" id="3225"/>
    <lineage>
        <taxon>Eukaryota</taxon>
        <taxon>Viridiplantae</taxon>
        <taxon>Streptophyta</taxon>
        <taxon>Embryophyta</taxon>
        <taxon>Bryophyta</taxon>
        <taxon>Bryophytina</taxon>
        <taxon>Bryopsida</taxon>
        <taxon>Dicranidae</taxon>
        <taxon>Pseudoditrichales</taxon>
        <taxon>Ditrichaceae</taxon>
        <taxon>Ceratodon</taxon>
    </lineage>
</organism>
<gene>
    <name evidence="3" type="ORF">KC19_2G063500</name>
</gene>
<comment type="caution">
    <text evidence="3">The sequence shown here is derived from an EMBL/GenBank/DDBJ whole genome shotgun (WGS) entry which is preliminary data.</text>
</comment>
<feature type="chain" id="PRO_5035810983" description="BURP domain-containing protein" evidence="1">
    <location>
        <begin position="21"/>
        <end position="311"/>
    </location>
</feature>
<dbReference type="PROSITE" id="PS51277">
    <property type="entry name" value="BURP"/>
    <property type="match status" value="1"/>
</dbReference>
<sequence>MASNVILSFLLLSIVSMVGAIDTKFKPSGSPLMAEVCSSQSQLICTNYDNVQASSIVEDDAANAANMRDVSIETINDLQEDFFLESSLVEGRKIVIHNNLNDPAPSRPFVPSSAVSSLPELTTYNALDIMSYFGVARDSSMATAIATAAYLCGGAALPGEAKSCAASTEALAAFVASELGINVSIYATKGAPTTHSTSTSHVKAPVTILKVAKGSVEEGRKIVVCHHLAFPSALYYCHAVTGTKVIQATLKTEGRLRAAYIKAMAVCHLNTELWLSRHPAFKALNIARGDEACHFLVDNDLVFTRALQTSG</sequence>
<dbReference type="PANTHER" id="PTHR31236">
    <property type="entry name" value="BURP DOMAIN PROTEIN USPL1-LIKE"/>
    <property type="match status" value="1"/>
</dbReference>
<keyword evidence="4" id="KW-1185">Reference proteome</keyword>
<accession>A0A8T0ISF1</accession>
<dbReference type="InterPro" id="IPR044816">
    <property type="entry name" value="BURP"/>
</dbReference>
<evidence type="ECO:0000313" key="4">
    <source>
        <dbReference type="Proteomes" id="UP000822688"/>
    </source>
</evidence>
<proteinExistence type="predicted"/>
<protein>
    <recommendedName>
        <fullName evidence="2">BURP domain-containing protein</fullName>
    </recommendedName>
</protein>
<dbReference type="SMART" id="SM01045">
    <property type="entry name" value="BURP"/>
    <property type="match status" value="1"/>
</dbReference>
<dbReference type="AlphaFoldDB" id="A0A8T0ISF1"/>
<reference evidence="3" key="1">
    <citation type="submission" date="2020-06" db="EMBL/GenBank/DDBJ databases">
        <title>WGS assembly of Ceratodon purpureus strain R40.</title>
        <authorList>
            <person name="Carey S.B."/>
            <person name="Jenkins J."/>
            <person name="Shu S."/>
            <person name="Lovell J.T."/>
            <person name="Sreedasyam A."/>
            <person name="Maumus F."/>
            <person name="Tiley G.P."/>
            <person name="Fernandez-Pozo N."/>
            <person name="Barry K."/>
            <person name="Chen C."/>
            <person name="Wang M."/>
            <person name="Lipzen A."/>
            <person name="Daum C."/>
            <person name="Saski C.A."/>
            <person name="Payton A.C."/>
            <person name="Mcbreen J.C."/>
            <person name="Conrad R.E."/>
            <person name="Kollar L.M."/>
            <person name="Olsson S."/>
            <person name="Huttunen S."/>
            <person name="Landis J.B."/>
            <person name="Wickett N.J."/>
            <person name="Johnson M.G."/>
            <person name="Rensing S.A."/>
            <person name="Grimwood J."/>
            <person name="Schmutz J."/>
            <person name="Mcdaniel S.F."/>
        </authorList>
    </citation>
    <scope>NUCLEOTIDE SEQUENCE</scope>
    <source>
        <strain evidence="3">R40</strain>
    </source>
</reference>
<keyword evidence="1" id="KW-0732">Signal</keyword>